<dbReference type="PANTHER" id="PTHR31250:SF10">
    <property type="entry name" value="IQ DOMAIN-CONTAINING PROTEIN IQM3"/>
    <property type="match status" value="1"/>
</dbReference>
<sequence length="265" mass="30019">MEVIECGTRTAVSNFDMQSKSLFYDISTRDNLHNNGFGLGSKPSHFFSMDGLKEANKPDSASGNSDGGFEIPVESSGSNHAPGVGCCHSKATVKVQKVYRSYWTRRRIADSVVVAKEWWRVLDFARLNHSTISFFNYSKPEPVASKWNRVVLNASKVGKGLFKDANAQKLAFRHWIEAIDPRHRYGHNLHIYYDEWCKSDAGEGKEIDLQECPRSKLRQQCIKYLGPIRKIIHKQTGNVFHTIKGSEGQKWIFVVSTSKKLYAGE</sequence>
<organism evidence="5 6">
    <name type="scientific">Gossypium lobatum</name>
    <dbReference type="NCBI Taxonomy" id="34289"/>
    <lineage>
        <taxon>Eukaryota</taxon>
        <taxon>Viridiplantae</taxon>
        <taxon>Streptophyta</taxon>
        <taxon>Embryophyta</taxon>
        <taxon>Tracheophyta</taxon>
        <taxon>Spermatophyta</taxon>
        <taxon>Magnoliopsida</taxon>
        <taxon>eudicotyledons</taxon>
        <taxon>Gunneridae</taxon>
        <taxon>Pentapetalae</taxon>
        <taxon>rosids</taxon>
        <taxon>malvids</taxon>
        <taxon>Malvales</taxon>
        <taxon>Malvaceae</taxon>
        <taxon>Malvoideae</taxon>
        <taxon>Gossypium</taxon>
    </lineage>
</organism>
<keyword evidence="6" id="KW-1185">Reference proteome</keyword>
<protein>
    <submittedName>
        <fullName evidence="5">Uncharacterized protein</fullName>
    </submittedName>
</protein>
<name>A0A7J8MRA0_9ROSI</name>
<dbReference type="Proteomes" id="UP000593572">
    <property type="component" value="Unassembled WGS sequence"/>
</dbReference>
<evidence type="ECO:0000256" key="2">
    <source>
        <dbReference type="ARBA" id="ARBA00004496"/>
    </source>
</evidence>
<keyword evidence="3" id="KW-0963">Cytoplasm</keyword>
<evidence type="ECO:0000313" key="5">
    <source>
        <dbReference type="EMBL" id="MBA0567193.1"/>
    </source>
</evidence>
<accession>A0A7J8MRA0</accession>
<dbReference type="GO" id="GO:0005737">
    <property type="term" value="C:cytoplasm"/>
    <property type="evidence" value="ECO:0007669"/>
    <property type="project" value="UniProtKB-SubCell"/>
</dbReference>
<dbReference type="EMBL" id="JABEZX010000009">
    <property type="protein sequence ID" value="MBA0567193.1"/>
    <property type="molecule type" value="Genomic_DNA"/>
</dbReference>
<reference evidence="5 6" key="1">
    <citation type="journal article" date="2019" name="Genome Biol. Evol.">
        <title>Insights into the evolution of the New World diploid cottons (Gossypium, subgenus Houzingenia) based on genome sequencing.</title>
        <authorList>
            <person name="Grover C.E."/>
            <person name="Arick M.A. 2nd"/>
            <person name="Thrash A."/>
            <person name="Conover J.L."/>
            <person name="Sanders W.S."/>
            <person name="Peterson D.G."/>
            <person name="Frelichowski J.E."/>
            <person name="Scheffler J.A."/>
            <person name="Scheffler B.E."/>
            <person name="Wendel J.F."/>
        </authorList>
    </citation>
    <scope>NUCLEOTIDE SEQUENCE [LARGE SCALE GENOMIC DNA]</scope>
    <source>
        <strain evidence="5">157</strain>
        <tissue evidence="5">Leaf</tissue>
    </source>
</reference>
<gene>
    <name evidence="5" type="ORF">Golob_011947</name>
</gene>
<comment type="subcellular location">
    <subcellularLocation>
        <location evidence="2">Cytoplasm</location>
    </subcellularLocation>
    <subcellularLocation>
        <location evidence="1">Nucleus</location>
    </subcellularLocation>
</comment>
<dbReference type="PROSITE" id="PS50096">
    <property type="entry name" value="IQ"/>
    <property type="match status" value="1"/>
</dbReference>
<dbReference type="GO" id="GO:0005634">
    <property type="term" value="C:nucleus"/>
    <property type="evidence" value="ECO:0007669"/>
    <property type="project" value="UniProtKB-SubCell"/>
</dbReference>
<dbReference type="AlphaFoldDB" id="A0A7J8MRA0"/>
<keyword evidence="4" id="KW-0539">Nucleus</keyword>
<feature type="non-terminal residue" evidence="5">
    <location>
        <position position="1"/>
    </location>
</feature>
<evidence type="ECO:0000256" key="3">
    <source>
        <dbReference type="ARBA" id="ARBA00022490"/>
    </source>
</evidence>
<evidence type="ECO:0000256" key="4">
    <source>
        <dbReference type="ARBA" id="ARBA00023242"/>
    </source>
</evidence>
<evidence type="ECO:0000313" key="6">
    <source>
        <dbReference type="Proteomes" id="UP000593572"/>
    </source>
</evidence>
<evidence type="ECO:0000256" key="1">
    <source>
        <dbReference type="ARBA" id="ARBA00004123"/>
    </source>
</evidence>
<proteinExistence type="predicted"/>
<dbReference type="PANTHER" id="PTHR31250">
    <property type="entry name" value="IQ DOMAIN-CONTAINING PROTEIN IQM3"/>
    <property type="match status" value="1"/>
</dbReference>
<dbReference type="InterPro" id="IPR044159">
    <property type="entry name" value="IQM"/>
</dbReference>
<comment type="caution">
    <text evidence="5">The sequence shown here is derived from an EMBL/GenBank/DDBJ whole genome shotgun (WGS) entry which is preliminary data.</text>
</comment>